<gene>
    <name evidence="2" type="ORF">ODALV1_LOCUS5098</name>
</gene>
<dbReference type="EMBL" id="CAXLJM020000015">
    <property type="protein sequence ID" value="CAL8082044.1"/>
    <property type="molecule type" value="Genomic_DNA"/>
</dbReference>
<reference evidence="2 3" key="1">
    <citation type="submission" date="2024-08" db="EMBL/GenBank/DDBJ databases">
        <authorList>
            <person name="Cucini C."/>
            <person name="Frati F."/>
        </authorList>
    </citation>
    <scope>NUCLEOTIDE SEQUENCE [LARGE SCALE GENOMIC DNA]</scope>
</reference>
<dbReference type="Proteomes" id="UP001642540">
    <property type="component" value="Unassembled WGS sequence"/>
</dbReference>
<dbReference type="InterPro" id="IPR035912">
    <property type="entry name" value="EHR_sf"/>
</dbReference>
<proteinExistence type="inferred from homology"/>
<sequence length="112" mass="13379">MSYEAVYHHTILMIQPLADPMSRRYWPYSSLECCMEGLCRIFEQYLKVRTGDESNVVTVRYEIVDILNFIDTLPDLACMVKRHTDGHFVPFPKDWIKEKVYLHLYHQAHKKN</sequence>
<protein>
    <recommendedName>
        <fullName evidence="4">Enhancer of rudimentary homolog</fullName>
    </recommendedName>
</protein>
<keyword evidence="3" id="KW-1185">Reference proteome</keyword>
<organism evidence="2 3">
    <name type="scientific">Orchesella dallaii</name>
    <dbReference type="NCBI Taxonomy" id="48710"/>
    <lineage>
        <taxon>Eukaryota</taxon>
        <taxon>Metazoa</taxon>
        <taxon>Ecdysozoa</taxon>
        <taxon>Arthropoda</taxon>
        <taxon>Hexapoda</taxon>
        <taxon>Collembola</taxon>
        <taxon>Entomobryomorpha</taxon>
        <taxon>Entomobryoidea</taxon>
        <taxon>Orchesellidae</taxon>
        <taxon>Orchesellinae</taxon>
        <taxon>Orchesella</taxon>
    </lineage>
</organism>
<evidence type="ECO:0000313" key="3">
    <source>
        <dbReference type="Proteomes" id="UP001642540"/>
    </source>
</evidence>
<dbReference type="SUPFAM" id="SSF143875">
    <property type="entry name" value="ERH-like"/>
    <property type="match status" value="1"/>
</dbReference>
<dbReference type="InterPro" id="IPR000781">
    <property type="entry name" value="ERH"/>
</dbReference>
<comment type="caution">
    <text evidence="2">The sequence shown here is derived from an EMBL/GenBank/DDBJ whole genome shotgun (WGS) entry which is preliminary data.</text>
</comment>
<dbReference type="PANTHER" id="PTHR12373:SF0">
    <property type="entry name" value="ENHANCER OF RUDIMENTARY HOMOLOG"/>
    <property type="match status" value="1"/>
</dbReference>
<dbReference type="Pfam" id="PF01133">
    <property type="entry name" value="ER"/>
    <property type="match status" value="1"/>
</dbReference>
<dbReference type="Gene3D" id="3.30.2260.10">
    <property type="entry name" value="Enhancer of rudimentary"/>
    <property type="match status" value="1"/>
</dbReference>
<name>A0ABP1PY24_9HEXA</name>
<evidence type="ECO:0008006" key="4">
    <source>
        <dbReference type="Google" id="ProtNLM"/>
    </source>
</evidence>
<comment type="similarity">
    <text evidence="1">Belongs to the E(R) family.</text>
</comment>
<accession>A0ABP1PY24</accession>
<dbReference type="PANTHER" id="PTHR12373">
    <property type="entry name" value="ENHANCER OF RUDIMENTARY ERH"/>
    <property type="match status" value="1"/>
</dbReference>
<evidence type="ECO:0000313" key="2">
    <source>
        <dbReference type="EMBL" id="CAL8082044.1"/>
    </source>
</evidence>
<evidence type="ECO:0000256" key="1">
    <source>
        <dbReference type="ARBA" id="ARBA00007491"/>
    </source>
</evidence>